<dbReference type="GeneTree" id="ENSGT00940000154693"/>
<proteinExistence type="predicted"/>
<accession>G1Q990</accession>
<dbReference type="Gene3D" id="6.10.140.140">
    <property type="match status" value="1"/>
</dbReference>
<dbReference type="Ensembl" id="ENSMLUT00000023753.1">
    <property type="protein sequence ID" value="ENSMLUP00000020273.1"/>
    <property type="gene ID" value="ENSMLUG00000029410.1"/>
</dbReference>
<dbReference type="CDD" id="cd07765">
    <property type="entry name" value="KRAB_A-box"/>
    <property type="match status" value="1"/>
</dbReference>
<dbReference type="InParanoid" id="G1Q990"/>
<dbReference type="PANTHER" id="PTHR23232">
    <property type="entry name" value="KRAB DOMAIN C2H2 ZINC FINGER"/>
    <property type="match status" value="1"/>
</dbReference>
<evidence type="ECO:0000313" key="2">
    <source>
        <dbReference type="Ensembl" id="ENSMLUP00000020273.1"/>
    </source>
</evidence>
<keyword evidence="3" id="KW-1185">Reference proteome</keyword>
<dbReference type="HOGENOM" id="CLU_002678_55_0_1"/>
<dbReference type="PROSITE" id="PS50805">
    <property type="entry name" value="KRAB"/>
    <property type="match status" value="1"/>
</dbReference>
<dbReference type="InterPro" id="IPR036051">
    <property type="entry name" value="KRAB_dom_sf"/>
</dbReference>
<dbReference type="InterPro" id="IPR001909">
    <property type="entry name" value="KRAB"/>
</dbReference>
<reference evidence="2 3" key="1">
    <citation type="journal article" date="2011" name="Nature">
        <title>A high-resolution map of human evolutionary constraint using 29 mammals.</title>
        <authorList>
            <person name="Lindblad-Toh K."/>
            <person name="Garber M."/>
            <person name="Zuk O."/>
            <person name="Lin M.F."/>
            <person name="Parker B.J."/>
            <person name="Washietl S."/>
            <person name="Kheradpour P."/>
            <person name="Ernst J."/>
            <person name="Jordan G."/>
            <person name="Mauceli E."/>
            <person name="Ward L.D."/>
            <person name="Lowe C.B."/>
            <person name="Holloway A.K."/>
            <person name="Clamp M."/>
            <person name="Gnerre S."/>
            <person name="Alfoldi J."/>
            <person name="Beal K."/>
            <person name="Chang J."/>
            <person name="Clawson H."/>
            <person name="Cuff J."/>
            <person name="Di Palma F."/>
            <person name="Fitzgerald S."/>
            <person name="Flicek P."/>
            <person name="Guttman M."/>
            <person name="Hubisz M.J."/>
            <person name="Jaffe D.B."/>
            <person name="Jungreis I."/>
            <person name="Kent W.J."/>
            <person name="Kostka D."/>
            <person name="Lara M."/>
            <person name="Martins A.L."/>
            <person name="Massingham T."/>
            <person name="Moltke I."/>
            <person name="Raney B.J."/>
            <person name="Rasmussen M.D."/>
            <person name="Robinson J."/>
            <person name="Stark A."/>
            <person name="Vilella A.J."/>
            <person name="Wen J."/>
            <person name="Xie X."/>
            <person name="Zody M.C."/>
            <person name="Baldwin J."/>
            <person name="Bloom T."/>
            <person name="Chin C.W."/>
            <person name="Heiman D."/>
            <person name="Nicol R."/>
            <person name="Nusbaum C."/>
            <person name="Young S."/>
            <person name="Wilkinson J."/>
            <person name="Worley K.C."/>
            <person name="Kovar C.L."/>
            <person name="Muzny D.M."/>
            <person name="Gibbs R.A."/>
            <person name="Cree A."/>
            <person name="Dihn H.H."/>
            <person name="Fowler G."/>
            <person name="Jhangiani S."/>
            <person name="Joshi V."/>
            <person name="Lee S."/>
            <person name="Lewis L.R."/>
            <person name="Nazareth L.V."/>
            <person name="Okwuonu G."/>
            <person name="Santibanez J."/>
            <person name="Warren W.C."/>
            <person name="Mardis E.R."/>
            <person name="Weinstock G.M."/>
            <person name="Wilson R.K."/>
            <person name="Delehaunty K."/>
            <person name="Dooling D."/>
            <person name="Fronik C."/>
            <person name="Fulton L."/>
            <person name="Fulton B."/>
            <person name="Graves T."/>
            <person name="Minx P."/>
            <person name="Sodergren E."/>
            <person name="Birney E."/>
            <person name="Margulies E.H."/>
            <person name="Herrero J."/>
            <person name="Green E.D."/>
            <person name="Haussler D."/>
            <person name="Siepel A."/>
            <person name="Goldman N."/>
            <person name="Pollard K.S."/>
            <person name="Pedersen J.S."/>
            <person name="Lander E.S."/>
            <person name="Kellis M."/>
        </authorList>
    </citation>
    <scope>NUCLEOTIDE SEQUENCE [LARGE SCALE GENOMIC DNA]</scope>
</reference>
<dbReference type="Pfam" id="PF01352">
    <property type="entry name" value="KRAB"/>
    <property type="match status" value="1"/>
</dbReference>
<dbReference type="InterPro" id="IPR050169">
    <property type="entry name" value="Krueppel_C2H2_ZnF"/>
</dbReference>
<dbReference type="eggNOG" id="KOG1721">
    <property type="taxonomic scope" value="Eukaryota"/>
</dbReference>
<evidence type="ECO:0000313" key="3">
    <source>
        <dbReference type="Proteomes" id="UP000001074"/>
    </source>
</evidence>
<organism evidence="2 3">
    <name type="scientific">Myotis lucifugus</name>
    <name type="common">Little brown bat</name>
    <dbReference type="NCBI Taxonomy" id="59463"/>
    <lineage>
        <taxon>Eukaryota</taxon>
        <taxon>Metazoa</taxon>
        <taxon>Chordata</taxon>
        <taxon>Craniata</taxon>
        <taxon>Vertebrata</taxon>
        <taxon>Euteleostomi</taxon>
        <taxon>Mammalia</taxon>
        <taxon>Eutheria</taxon>
        <taxon>Laurasiatheria</taxon>
        <taxon>Chiroptera</taxon>
        <taxon>Yangochiroptera</taxon>
        <taxon>Vespertilionidae</taxon>
        <taxon>Myotis</taxon>
    </lineage>
</organism>
<dbReference type="PANTHER" id="PTHR23232:SF133">
    <property type="entry name" value="RIKEN CDNA 1700020N01 GENE"/>
    <property type="match status" value="1"/>
</dbReference>
<dbReference type="STRING" id="59463.ENSMLUP00000020273"/>
<sequence>VMATEPYDWGQKGEDMNFEDVAIAFSSEEWAILDEAQRLLYCEVMLEVFALGSSVGCWHQKYDDDACSEQSVSVGGESQVMFSRRAPATQKTHLCKQCFSVLKDILHLTELQAAYFEHKVFFGEAGVTDFCLSGNSHHQHRDASGETSCREAMDRPSFVTSCSFYLSEVPSNCREVAEDVQAPSELLQPQATLNTEDPHCGSEVSQVFFSGKSHHQ</sequence>
<reference evidence="2" key="3">
    <citation type="submission" date="2025-09" db="UniProtKB">
        <authorList>
            <consortium name="Ensembl"/>
        </authorList>
    </citation>
    <scope>IDENTIFICATION</scope>
</reference>
<feature type="domain" description="KRAB" evidence="1">
    <location>
        <begin position="16"/>
        <end position="91"/>
    </location>
</feature>
<dbReference type="SUPFAM" id="SSF109640">
    <property type="entry name" value="KRAB domain (Kruppel-associated box)"/>
    <property type="match status" value="1"/>
</dbReference>
<evidence type="ECO:0000259" key="1">
    <source>
        <dbReference type="PROSITE" id="PS50805"/>
    </source>
</evidence>
<reference evidence="2" key="2">
    <citation type="submission" date="2025-08" db="UniProtKB">
        <authorList>
            <consortium name="Ensembl"/>
        </authorList>
    </citation>
    <scope>IDENTIFICATION</scope>
</reference>
<dbReference type="AlphaFoldDB" id="G1Q990"/>
<dbReference type="GO" id="GO:0006355">
    <property type="term" value="P:regulation of DNA-templated transcription"/>
    <property type="evidence" value="ECO:0007669"/>
    <property type="project" value="InterPro"/>
</dbReference>
<dbReference type="SMART" id="SM00349">
    <property type="entry name" value="KRAB"/>
    <property type="match status" value="1"/>
</dbReference>
<dbReference type="EMBL" id="AAPE02057140">
    <property type="status" value="NOT_ANNOTATED_CDS"/>
    <property type="molecule type" value="Genomic_DNA"/>
</dbReference>
<protein>
    <recommendedName>
        <fullName evidence="1">KRAB domain-containing protein</fullName>
    </recommendedName>
</protein>
<dbReference type="Proteomes" id="UP000001074">
    <property type="component" value="Unassembled WGS sequence"/>
</dbReference>
<name>G1Q990_MYOLU</name>